<sequence>MPVIEIRGYQLVPGSRDRFHRLISQHSLPLMLDWGFDVVDLGPSLHDADSYFLMRAFRDMAALEAEQTAFYASPAWRQGPREAIVSLIASDSNVVLEMSPDRIEALRNRAIAPASQARP</sequence>
<dbReference type="SUPFAM" id="SSF54909">
    <property type="entry name" value="Dimeric alpha+beta barrel"/>
    <property type="match status" value="1"/>
</dbReference>
<evidence type="ECO:0000313" key="1">
    <source>
        <dbReference type="EMBL" id="PND39949.1"/>
    </source>
</evidence>
<organism evidence="1 2">
    <name type="scientific">Kinneretia aquatilis</name>
    <dbReference type="NCBI Taxonomy" id="2070761"/>
    <lineage>
        <taxon>Bacteria</taxon>
        <taxon>Pseudomonadati</taxon>
        <taxon>Pseudomonadota</taxon>
        <taxon>Betaproteobacteria</taxon>
        <taxon>Burkholderiales</taxon>
        <taxon>Sphaerotilaceae</taxon>
        <taxon>Roseateles</taxon>
    </lineage>
</organism>
<dbReference type="Gene3D" id="3.30.70.100">
    <property type="match status" value="1"/>
</dbReference>
<evidence type="ECO:0000313" key="2">
    <source>
        <dbReference type="Proteomes" id="UP000235916"/>
    </source>
</evidence>
<comment type="caution">
    <text evidence="1">The sequence shown here is derived from an EMBL/GenBank/DDBJ whole genome shotgun (WGS) entry which is preliminary data.</text>
</comment>
<accession>A0A2N8L2L9</accession>
<dbReference type="OrthoDB" id="9809695at2"/>
<gene>
    <name evidence="1" type="ORF">C1O66_00655</name>
</gene>
<proteinExistence type="predicted"/>
<dbReference type="AlphaFoldDB" id="A0A2N8L2L9"/>
<reference evidence="1 2" key="1">
    <citation type="submission" date="2018-01" db="EMBL/GenBank/DDBJ databases">
        <title>Draft genome sequence of Paucibacter aquatile CR182 isolated from freshwater of the Nakdong River.</title>
        <authorList>
            <person name="Choi A."/>
            <person name="Chung E.J."/>
        </authorList>
    </citation>
    <scope>NUCLEOTIDE SEQUENCE [LARGE SCALE GENOMIC DNA]</scope>
    <source>
        <strain evidence="1 2">CR182</strain>
    </source>
</reference>
<protein>
    <submittedName>
        <fullName evidence="1">NIPSNAP family protein</fullName>
    </submittedName>
</protein>
<dbReference type="InterPro" id="IPR011008">
    <property type="entry name" value="Dimeric_a/b-barrel"/>
</dbReference>
<dbReference type="EMBL" id="POSP01000001">
    <property type="protein sequence ID" value="PND39949.1"/>
    <property type="molecule type" value="Genomic_DNA"/>
</dbReference>
<name>A0A2N8L2L9_9BURK</name>
<keyword evidence="2" id="KW-1185">Reference proteome</keyword>
<dbReference type="Proteomes" id="UP000235916">
    <property type="component" value="Unassembled WGS sequence"/>
</dbReference>
<dbReference type="RefSeq" id="WP_102766083.1">
    <property type="nucleotide sequence ID" value="NZ_POSP01000001.1"/>
</dbReference>